<evidence type="ECO:0000259" key="2">
    <source>
        <dbReference type="SMART" id="SM00635"/>
    </source>
</evidence>
<dbReference type="EMBL" id="WKNE01000006">
    <property type="protein sequence ID" value="MRZ55210.1"/>
    <property type="molecule type" value="Genomic_DNA"/>
</dbReference>
<dbReference type="InterPro" id="IPR008964">
    <property type="entry name" value="Invasin/intimin_cell_adhesion"/>
</dbReference>
<reference evidence="3 4" key="1">
    <citation type="journal article" date="2019" name="Nat. Med.">
        <title>A library of human gut bacterial isolates paired with longitudinal multiomics data enables mechanistic microbiome research.</title>
        <authorList>
            <person name="Poyet M."/>
            <person name="Groussin M."/>
            <person name="Gibbons S.M."/>
            <person name="Avila-Pacheco J."/>
            <person name="Jiang X."/>
            <person name="Kearney S.M."/>
            <person name="Perrotta A.R."/>
            <person name="Berdy B."/>
            <person name="Zhao S."/>
            <person name="Lieberman T.D."/>
            <person name="Swanson P.K."/>
            <person name="Smith M."/>
            <person name="Roesemann S."/>
            <person name="Alexander J.E."/>
            <person name="Rich S.A."/>
            <person name="Livny J."/>
            <person name="Vlamakis H."/>
            <person name="Clish C."/>
            <person name="Bullock K."/>
            <person name="Deik A."/>
            <person name="Scott J."/>
            <person name="Pierce K.A."/>
            <person name="Xavier R.J."/>
            <person name="Alm E.J."/>
        </authorList>
    </citation>
    <scope>NUCLEOTIDE SEQUENCE [LARGE SCALE GENOMIC DNA]</scope>
    <source>
        <strain evidence="3 4">BIOML-A2</strain>
    </source>
</reference>
<dbReference type="SUPFAM" id="SSF49373">
    <property type="entry name" value="Invasin/intimin cell-adhesion fragments"/>
    <property type="match status" value="1"/>
</dbReference>
<dbReference type="Gene3D" id="2.60.40.1080">
    <property type="match status" value="1"/>
</dbReference>
<dbReference type="AlphaFoldDB" id="A0A3R6JXB3"/>
<sequence length="429" mass="46385">MSMKKLYLFLALILMAGSISAQRMVQGVLRSDLPAEKQKAALMSARSNRTFSFDSIDFWVGDGENRAAIVLTWHDTDKTVPDNMVWGYRWSADVDTISGLSLFESVMKADPRLVGLVQYTGSMGYTINGIGYCEPRATSMQISFQLDSAKAHVSYTYPDNAATLARTAINQGKSSGVIYHPFGSNGTSYPAYDYDYWVATATATNHWFAGWYSGYWSYFVRDSYTQDFSYSGYGASSRKVQNGTWDAWSWNSFMGTTSGTEPGDNLVAATPIIWLNKKAISLSGSGTYQLVASVQSAYASLTGAVWSSKNTAVATVDQTGKVTAVAPGTTEIKLITANGKYNTYCKVTVTGTATKSAAATANISYSDNTLHVKDLAGYTGYITNTAGSVVSTYAITSSDDVKTVNLNKGVYGFTAVKGTEKVSVKFVVK</sequence>
<evidence type="ECO:0000313" key="4">
    <source>
        <dbReference type="Proteomes" id="UP000432516"/>
    </source>
</evidence>
<gene>
    <name evidence="3" type="ORF">GKD68_10655</name>
</gene>
<keyword evidence="1" id="KW-0732">Signal</keyword>
<dbReference type="SMART" id="SM00635">
    <property type="entry name" value="BID_2"/>
    <property type="match status" value="1"/>
</dbReference>
<dbReference type="InterPro" id="IPR003343">
    <property type="entry name" value="Big_2"/>
</dbReference>
<feature type="chain" id="PRO_5043187888" description="BIG2 domain-containing protein" evidence="1">
    <location>
        <begin position="22"/>
        <end position="429"/>
    </location>
</feature>
<dbReference type="Proteomes" id="UP000432516">
    <property type="component" value="Unassembled WGS sequence"/>
</dbReference>
<accession>A0A3R6JXB3</accession>
<feature type="signal peptide" evidence="1">
    <location>
        <begin position="1"/>
        <end position="21"/>
    </location>
</feature>
<dbReference type="Pfam" id="PF02368">
    <property type="entry name" value="Big_2"/>
    <property type="match status" value="1"/>
</dbReference>
<comment type="caution">
    <text evidence="3">The sequence shown here is derived from an EMBL/GenBank/DDBJ whole genome shotgun (WGS) entry which is preliminary data.</text>
</comment>
<feature type="domain" description="BIG2" evidence="2">
    <location>
        <begin position="268"/>
        <end position="346"/>
    </location>
</feature>
<evidence type="ECO:0000256" key="1">
    <source>
        <dbReference type="SAM" id="SignalP"/>
    </source>
</evidence>
<proteinExistence type="predicted"/>
<protein>
    <recommendedName>
        <fullName evidence="2">BIG2 domain-containing protein</fullName>
    </recommendedName>
</protein>
<organism evidence="3 4">
    <name type="scientific">Parabacteroides distasonis</name>
    <dbReference type="NCBI Taxonomy" id="823"/>
    <lineage>
        <taxon>Bacteria</taxon>
        <taxon>Pseudomonadati</taxon>
        <taxon>Bacteroidota</taxon>
        <taxon>Bacteroidia</taxon>
        <taxon>Bacteroidales</taxon>
        <taxon>Tannerellaceae</taxon>
        <taxon>Parabacteroides</taxon>
    </lineage>
</organism>
<evidence type="ECO:0000313" key="3">
    <source>
        <dbReference type="EMBL" id="MRZ55210.1"/>
    </source>
</evidence>
<name>A0A3R6JXB3_PARDI</name>